<keyword evidence="1" id="KW-0732">Signal</keyword>
<accession>A0A8X7C2P6</accession>
<proteinExistence type="predicted"/>
<evidence type="ECO:0000256" key="1">
    <source>
        <dbReference type="SAM" id="SignalP"/>
    </source>
</evidence>
<dbReference type="AlphaFoldDB" id="A0A8X7C2P6"/>
<dbReference type="EMBL" id="BMAV01009157">
    <property type="protein sequence ID" value="GFY53220.1"/>
    <property type="molecule type" value="Genomic_DNA"/>
</dbReference>
<keyword evidence="3" id="KW-1185">Reference proteome</keyword>
<feature type="chain" id="PRO_5036501026" evidence="1">
    <location>
        <begin position="19"/>
        <end position="103"/>
    </location>
</feature>
<feature type="signal peptide" evidence="1">
    <location>
        <begin position="1"/>
        <end position="18"/>
    </location>
</feature>
<gene>
    <name evidence="2" type="ORF">TNIN_240551</name>
</gene>
<reference evidence="2" key="1">
    <citation type="submission" date="2020-08" db="EMBL/GenBank/DDBJ databases">
        <title>Multicomponent nature underlies the extraordinary mechanical properties of spider dragline silk.</title>
        <authorList>
            <person name="Kono N."/>
            <person name="Nakamura H."/>
            <person name="Mori M."/>
            <person name="Yoshida Y."/>
            <person name="Ohtoshi R."/>
            <person name="Malay A.D."/>
            <person name="Moran D.A.P."/>
            <person name="Tomita M."/>
            <person name="Numata K."/>
            <person name="Arakawa K."/>
        </authorList>
    </citation>
    <scope>NUCLEOTIDE SEQUENCE</scope>
</reference>
<dbReference type="Proteomes" id="UP000886998">
    <property type="component" value="Unassembled WGS sequence"/>
</dbReference>
<protein>
    <submittedName>
        <fullName evidence="2">Uncharacterized protein</fullName>
    </submittedName>
</protein>
<evidence type="ECO:0000313" key="3">
    <source>
        <dbReference type="Proteomes" id="UP000886998"/>
    </source>
</evidence>
<name>A0A8X7C2P6_9ARAC</name>
<dbReference type="OrthoDB" id="10408428at2759"/>
<organism evidence="2 3">
    <name type="scientific">Trichonephila inaurata madagascariensis</name>
    <dbReference type="NCBI Taxonomy" id="2747483"/>
    <lineage>
        <taxon>Eukaryota</taxon>
        <taxon>Metazoa</taxon>
        <taxon>Ecdysozoa</taxon>
        <taxon>Arthropoda</taxon>
        <taxon>Chelicerata</taxon>
        <taxon>Arachnida</taxon>
        <taxon>Araneae</taxon>
        <taxon>Araneomorphae</taxon>
        <taxon>Entelegynae</taxon>
        <taxon>Araneoidea</taxon>
        <taxon>Nephilidae</taxon>
        <taxon>Trichonephila</taxon>
        <taxon>Trichonephila inaurata</taxon>
    </lineage>
</organism>
<evidence type="ECO:0000313" key="2">
    <source>
        <dbReference type="EMBL" id="GFY53220.1"/>
    </source>
</evidence>
<comment type="caution">
    <text evidence="2">The sequence shown here is derived from an EMBL/GenBank/DDBJ whole genome shotgun (WGS) entry which is preliminary data.</text>
</comment>
<sequence length="103" mass="11586">MVNLILVFWTSISLLCLSSEGSLQMEKKENAVFREGNSAVDAKLNNSNITVTHYIIGNTSEETTTQLIVKFTTLRIRNTTVMNIRVDEPHFVMMPLAIGALHY</sequence>